<keyword evidence="2" id="KW-0238">DNA-binding</keyword>
<reference evidence="2 3" key="1">
    <citation type="submission" date="2018-03" db="EMBL/GenBank/DDBJ databases">
        <title>Genomic Encyclopedia of Archaeal and Bacterial Type Strains, Phase II (KMG-II): from individual species to whole genera.</title>
        <authorList>
            <person name="Goeker M."/>
        </authorList>
    </citation>
    <scope>NUCLEOTIDE SEQUENCE [LARGE SCALE GENOMIC DNA]</scope>
    <source>
        <strain evidence="2 3">DSM 44720</strain>
    </source>
</reference>
<dbReference type="SUPFAM" id="SSF47413">
    <property type="entry name" value="lambda repressor-like DNA-binding domains"/>
    <property type="match status" value="1"/>
</dbReference>
<dbReference type="GO" id="GO:0003677">
    <property type="term" value="F:DNA binding"/>
    <property type="evidence" value="ECO:0007669"/>
    <property type="project" value="UniProtKB-KW"/>
</dbReference>
<dbReference type="AlphaFoldDB" id="A0A2T0SPI5"/>
<evidence type="ECO:0000313" key="3">
    <source>
        <dbReference type="Proteomes" id="UP000239494"/>
    </source>
</evidence>
<keyword evidence="3" id="KW-1185">Reference proteome</keyword>
<dbReference type="EMBL" id="PVTF01000014">
    <property type="protein sequence ID" value="PRY35273.1"/>
    <property type="molecule type" value="Genomic_DNA"/>
</dbReference>
<evidence type="ECO:0000259" key="1">
    <source>
        <dbReference type="PROSITE" id="PS50943"/>
    </source>
</evidence>
<proteinExistence type="predicted"/>
<accession>A0A2T0SPI5</accession>
<protein>
    <submittedName>
        <fullName evidence="2">Cro/C1-type helix-turn-helix DNA-binding protein</fullName>
    </submittedName>
</protein>
<feature type="domain" description="HTH cro/C1-type" evidence="1">
    <location>
        <begin position="9"/>
        <end position="64"/>
    </location>
</feature>
<dbReference type="CDD" id="cd00093">
    <property type="entry name" value="HTH_XRE"/>
    <property type="match status" value="1"/>
</dbReference>
<evidence type="ECO:0000313" key="2">
    <source>
        <dbReference type="EMBL" id="PRY35273.1"/>
    </source>
</evidence>
<dbReference type="Gene3D" id="1.10.260.40">
    <property type="entry name" value="lambda repressor-like DNA-binding domains"/>
    <property type="match status" value="1"/>
</dbReference>
<sequence>MHLIANDALTYWMTERKVSVRALARAVDRGPSTIDRLRTGKQKYCDPEVARRIETVLNVSTGSLFVVPAASSVQRRRTGQKVAA</sequence>
<dbReference type="InterPro" id="IPR010982">
    <property type="entry name" value="Lambda_DNA-bd_dom_sf"/>
</dbReference>
<dbReference type="PROSITE" id="PS50943">
    <property type="entry name" value="HTH_CROC1"/>
    <property type="match status" value="1"/>
</dbReference>
<dbReference type="RefSeq" id="WP_106193767.1">
    <property type="nucleotide sequence ID" value="NZ_PVTF01000014.1"/>
</dbReference>
<gene>
    <name evidence="2" type="ORF">CLV43_114191</name>
</gene>
<dbReference type="InterPro" id="IPR001387">
    <property type="entry name" value="Cro/C1-type_HTH"/>
</dbReference>
<dbReference type="OrthoDB" id="4578834at2"/>
<comment type="caution">
    <text evidence="2">The sequence shown here is derived from an EMBL/GenBank/DDBJ whole genome shotgun (WGS) entry which is preliminary data.</text>
</comment>
<dbReference type="Proteomes" id="UP000239494">
    <property type="component" value="Unassembled WGS sequence"/>
</dbReference>
<name>A0A2T0SPI5_9PSEU</name>
<dbReference type="Pfam" id="PF13443">
    <property type="entry name" value="HTH_26"/>
    <property type="match status" value="1"/>
</dbReference>
<organism evidence="2 3">
    <name type="scientific">Umezawaea tangerina</name>
    <dbReference type="NCBI Taxonomy" id="84725"/>
    <lineage>
        <taxon>Bacteria</taxon>
        <taxon>Bacillati</taxon>
        <taxon>Actinomycetota</taxon>
        <taxon>Actinomycetes</taxon>
        <taxon>Pseudonocardiales</taxon>
        <taxon>Pseudonocardiaceae</taxon>
        <taxon>Umezawaea</taxon>
    </lineage>
</organism>